<sequence length="109" mass="12207">MRVFYGQFQDFAKTLKGVPAENLVFGARVTDGGRFLSYSKSRNECFNETVLFKPRLKLIAPWLQGRITNVCAPFDLPPQLPIPGDDYFFAGATPANVAEGIQEYFYSAC</sequence>
<name>X0Z602_9ZZZZ</name>
<organism evidence="1">
    <name type="scientific">marine sediment metagenome</name>
    <dbReference type="NCBI Taxonomy" id="412755"/>
    <lineage>
        <taxon>unclassified sequences</taxon>
        <taxon>metagenomes</taxon>
        <taxon>ecological metagenomes</taxon>
    </lineage>
</organism>
<evidence type="ECO:0000313" key="1">
    <source>
        <dbReference type="EMBL" id="GAG53827.1"/>
    </source>
</evidence>
<gene>
    <name evidence="1" type="ORF">S01H4_18854</name>
</gene>
<dbReference type="EMBL" id="BART01008374">
    <property type="protein sequence ID" value="GAG53827.1"/>
    <property type="molecule type" value="Genomic_DNA"/>
</dbReference>
<protein>
    <submittedName>
        <fullName evidence="1">Uncharacterized protein</fullName>
    </submittedName>
</protein>
<reference evidence="1" key="1">
    <citation type="journal article" date="2014" name="Front. Microbiol.">
        <title>High frequency of phylogenetically diverse reductive dehalogenase-homologous genes in deep subseafloor sedimentary metagenomes.</title>
        <authorList>
            <person name="Kawai M."/>
            <person name="Futagami T."/>
            <person name="Toyoda A."/>
            <person name="Takaki Y."/>
            <person name="Nishi S."/>
            <person name="Hori S."/>
            <person name="Arai W."/>
            <person name="Tsubouchi T."/>
            <person name="Morono Y."/>
            <person name="Uchiyama I."/>
            <person name="Ito T."/>
            <person name="Fujiyama A."/>
            <person name="Inagaki F."/>
            <person name="Takami H."/>
        </authorList>
    </citation>
    <scope>NUCLEOTIDE SEQUENCE</scope>
    <source>
        <strain evidence="1">Expedition CK06-06</strain>
    </source>
</reference>
<comment type="caution">
    <text evidence="1">The sequence shown here is derived from an EMBL/GenBank/DDBJ whole genome shotgun (WGS) entry which is preliminary data.</text>
</comment>
<dbReference type="AlphaFoldDB" id="X0Z602"/>
<proteinExistence type="predicted"/>
<accession>X0Z602</accession>